<dbReference type="SMART" id="SM00418">
    <property type="entry name" value="HTH_ARSR"/>
    <property type="match status" value="1"/>
</dbReference>
<dbReference type="PANTHER" id="PTHR43132">
    <property type="entry name" value="ARSENICAL RESISTANCE OPERON REPRESSOR ARSR-RELATED"/>
    <property type="match status" value="1"/>
</dbReference>
<proteinExistence type="predicted"/>
<keyword evidence="3" id="KW-0804">Transcription</keyword>
<keyword evidence="2" id="KW-0238">DNA-binding</keyword>
<dbReference type="CDD" id="cd00090">
    <property type="entry name" value="HTH_ARSR"/>
    <property type="match status" value="1"/>
</dbReference>
<dbReference type="InterPro" id="IPR001845">
    <property type="entry name" value="HTH_ArsR_DNA-bd_dom"/>
</dbReference>
<dbReference type="Pfam" id="PF01022">
    <property type="entry name" value="HTH_5"/>
    <property type="match status" value="1"/>
</dbReference>
<evidence type="ECO:0000259" key="4">
    <source>
        <dbReference type="PROSITE" id="PS50987"/>
    </source>
</evidence>
<protein>
    <recommendedName>
        <fullName evidence="4">HTH arsR-type domain-containing protein</fullName>
    </recommendedName>
</protein>
<feature type="domain" description="HTH arsR-type" evidence="4">
    <location>
        <begin position="8"/>
        <end position="102"/>
    </location>
</feature>
<dbReference type="PROSITE" id="PS50987">
    <property type="entry name" value="HTH_ARSR_2"/>
    <property type="match status" value="1"/>
</dbReference>
<dbReference type="InterPro" id="IPR036390">
    <property type="entry name" value="WH_DNA-bd_sf"/>
</dbReference>
<dbReference type="PATRIC" id="fig|401562.4.peg.2990"/>
<dbReference type="AlphaFoldDB" id="A0A175RX86"/>
<dbReference type="SUPFAM" id="SSF46785">
    <property type="entry name" value="Winged helix' DNA-binding domain"/>
    <property type="match status" value="1"/>
</dbReference>
<gene>
    <name evidence="5" type="ORF">NS365_01370</name>
</gene>
<name>A0A175RX86_9HYPH</name>
<dbReference type="PRINTS" id="PR00778">
    <property type="entry name" value="HTHARSR"/>
</dbReference>
<sequence>MANESRELTDEQLQAAGTMFSALADPARLRLIVELARGEATVSDLASATQEKLTTVSARLGLLWSARLVARRREGKSMLYRLHDAHVLTLVSNALDHACEEHHS</sequence>
<dbReference type="GO" id="GO:0003677">
    <property type="term" value="F:DNA binding"/>
    <property type="evidence" value="ECO:0007669"/>
    <property type="project" value="UniProtKB-KW"/>
</dbReference>
<dbReference type="Gene3D" id="1.10.10.10">
    <property type="entry name" value="Winged helix-like DNA-binding domain superfamily/Winged helix DNA-binding domain"/>
    <property type="match status" value="1"/>
</dbReference>
<comment type="caution">
    <text evidence="5">The sequence shown here is derived from an EMBL/GenBank/DDBJ whole genome shotgun (WGS) entry which is preliminary data.</text>
</comment>
<evidence type="ECO:0000256" key="1">
    <source>
        <dbReference type="ARBA" id="ARBA00023015"/>
    </source>
</evidence>
<dbReference type="GO" id="GO:0003700">
    <property type="term" value="F:DNA-binding transcription factor activity"/>
    <property type="evidence" value="ECO:0007669"/>
    <property type="project" value="InterPro"/>
</dbReference>
<evidence type="ECO:0000256" key="2">
    <source>
        <dbReference type="ARBA" id="ARBA00023125"/>
    </source>
</evidence>
<reference evidence="5 6" key="1">
    <citation type="journal article" date="2016" name="Front. Microbiol.">
        <title>Genomic Resource of Rice Seed Associated Bacteria.</title>
        <authorList>
            <person name="Midha S."/>
            <person name="Bansal K."/>
            <person name="Sharma S."/>
            <person name="Kumar N."/>
            <person name="Patil P.P."/>
            <person name="Chaudhry V."/>
            <person name="Patil P.B."/>
        </authorList>
    </citation>
    <scope>NUCLEOTIDE SEQUENCE [LARGE SCALE GENOMIC DNA]</scope>
    <source>
        <strain evidence="5 6">NS365</strain>
    </source>
</reference>
<dbReference type="InterPro" id="IPR051011">
    <property type="entry name" value="Metal_resp_trans_reg"/>
</dbReference>
<keyword evidence="6" id="KW-1185">Reference proteome</keyword>
<dbReference type="InterPro" id="IPR011991">
    <property type="entry name" value="ArsR-like_HTH"/>
</dbReference>
<dbReference type="Proteomes" id="UP000078529">
    <property type="component" value="Unassembled WGS sequence"/>
</dbReference>
<dbReference type="PANTHER" id="PTHR43132:SF6">
    <property type="entry name" value="HTH-TYPE TRANSCRIPTIONAL REPRESSOR CZRA"/>
    <property type="match status" value="1"/>
</dbReference>
<keyword evidence="1" id="KW-0805">Transcription regulation</keyword>
<dbReference type="RefSeq" id="WP_244496242.1">
    <property type="nucleotide sequence ID" value="NZ_LDPZ01000005.1"/>
</dbReference>
<evidence type="ECO:0000256" key="3">
    <source>
        <dbReference type="ARBA" id="ARBA00023163"/>
    </source>
</evidence>
<accession>A0A175RX86</accession>
<dbReference type="InterPro" id="IPR036388">
    <property type="entry name" value="WH-like_DNA-bd_sf"/>
</dbReference>
<evidence type="ECO:0000313" key="6">
    <source>
        <dbReference type="Proteomes" id="UP000078529"/>
    </source>
</evidence>
<dbReference type="EMBL" id="LDQA01000004">
    <property type="protein sequence ID" value="KTR08246.1"/>
    <property type="molecule type" value="Genomic_DNA"/>
</dbReference>
<dbReference type="NCBIfam" id="NF033788">
    <property type="entry name" value="HTH_metalloreg"/>
    <property type="match status" value="1"/>
</dbReference>
<organism evidence="5 6">
    <name type="scientific">Aureimonas ureilytica</name>
    <dbReference type="NCBI Taxonomy" id="401562"/>
    <lineage>
        <taxon>Bacteria</taxon>
        <taxon>Pseudomonadati</taxon>
        <taxon>Pseudomonadota</taxon>
        <taxon>Alphaproteobacteria</taxon>
        <taxon>Hyphomicrobiales</taxon>
        <taxon>Aurantimonadaceae</taxon>
        <taxon>Aureimonas</taxon>
    </lineage>
</organism>
<evidence type="ECO:0000313" key="5">
    <source>
        <dbReference type="EMBL" id="KTR08246.1"/>
    </source>
</evidence>